<organism evidence="20 21">
    <name type="scientific">Spinacia oleracea</name>
    <name type="common">Spinach</name>
    <dbReference type="NCBI Taxonomy" id="3562"/>
    <lineage>
        <taxon>Eukaryota</taxon>
        <taxon>Viridiplantae</taxon>
        <taxon>Streptophyta</taxon>
        <taxon>Embryophyta</taxon>
        <taxon>Tracheophyta</taxon>
        <taxon>Spermatophyta</taxon>
        <taxon>Magnoliopsida</taxon>
        <taxon>eudicotyledons</taxon>
        <taxon>Gunneridae</taxon>
        <taxon>Pentapetalae</taxon>
        <taxon>Caryophyllales</taxon>
        <taxon>Chenopodiaceae</taxon>
        <taxon>Chenopodioideae</taxon>
        <taxon>Anserineae</taxon>
        <taxon>Spinacia</taxon>
    </lineage>
</organism>
<dbReference type="Gene3D" id="3.30.430.20">
    <property type="entry name" value="Gnk2 domain, C-X8-C-X2-C motif"/>
    <property type="match status" value="2"/>
</dbReference>
<dbReference type="PROSITE" id="PS00107">
    <property type="entry name" value="PROTEIN_KINASE_ATP"/>
    <property type="match status" value="1"/>
</dbReference>
<evidence type="ECO:0000256" key="8">
    <source>
        <dbReference type="ARBA" id="ARBA00022777"/>
    </source>
</evidence>
<keyword evidence="20" id="KW-1185">Reference proteome</keyword>
<evidence type="ECO:0000256" key="4">
    <source>
        <dbReference type="ARBA" id="ARBA00022692"/>
    </source>
</evidence>
<dbReference type="GO" id="GO:0005886">
    <property type="term" value="C:plasma membrane"/>
    <property type="evidence" value="ECO:0007669"/>
    <property type="project" value="TreeGrafter"/>
</dbReference>
<evidence type="ECO:0000256" key="9">
    <source>
        <dbReference type="ARBA" id="ARBA00022840"/>
    </source>
</evidence>
<comment type="subcellular location">
    <subcellularLocation>
        <location evidence="1">Membrane</location>
        <topology evidence="1">Single-pass membrane protein</topology>
    </subcellularLocation>
</comment>
<evidence type="ECO:0000259" key="18">
    <source>
        <dbReference type="PROSITE" id="PS50011"/>
    </source>
</evidence>
<evidence type="ECO:0000313" key="21">
    <source>
        <dbReference type="RefSeq" id="XP_021851170.2"/>
    </source>
</evidence>
<dbReference type="Gene3D" id="3.30.200.20">
    <property type="entry name" value="Phosphorylase Kinase, domain 1"/>
    <property type="match status" value="1"/>
</dbReference>
<feature type="binding site" evidence="14">
    <location>
        <position position="376"/>
    </location>
    <ligand>
        <name>ATP</name>
        <dbReference type="ChEBI" id="CHEBI:30616"/>
    </ligand>
</feature>
<keyword evidence="4 16" id="KW-0812">Transmembrane</keyword>
<feature type="domain" description="Protein kinase" evidence="18">
    <location>
        <begin position="348"/>
        <end position="634"/>
    </location>
</feature>
<dbReference type="GeneID" id="110790701"/>
<keyword evidence="12" id="KW-0675">Receptor</keyword>
<feature type="signal peptide" evidence="17">
    <location>
        <begin position="1"/>
        <end position="24"/>
    </location>
</feature>
<dbReference type="GO" id="GO:0005524">
    <property type="term" value="F:ATP binding"/>
    <property type="evidence" value="ECO:0007669"/>
    <property type="project" value="UniProtKB-UniRule"/>
</dbReference>
<accession>A0A9R0JXX7</accession>
<evidence type="ECO:0000256" key="12">
    <source>
        <dbReference type="ARBA" id="ARBA00023170"/>
    </source>
</evidence>
<evidence type="ECO:0000256" key="2">
    <source>
        <dbReference type="ARBA" id="ARBA00022527"/>
    </source>
</evidence>
<dbReference type="InterPro" id="IPR017441">
    <property type="entry name" value="Protein_kinase_ATP_BS"/>
</dbReference>
<dbReference type="Pfam" id="PF07714">
    <property type="entry name" value="PK_Tyr_Ser-Thr"/>
    <property type="match status" value="1"/>
</dbReference>
<dbReference type="PROSITE" id="PS00108">
    <property type="entry name" value="PROTEIN_KINASE_ST"/>
    <property type="match status" value="1"/>
</dbReference>
<feature type="region of interest" description="Disordered" evidence="15">
    <location>
        <begin position="636"/>
        <end position="657"/>
    </location>
</feature>
<keyword evidence="6" id="KW-0677">Repeat</keyword>
<evidence type="ECO:0000256" key="3">
    <source>
        <dbReference type="ARBA" id="ARBA00022679"/>
    </source>
</evidence>
<evidence type="ECO:0000256" key="13">
    <source>
        <dbReference type="ARBA" id="ARBA00023180"/>
    </source>
</evidence>
<evidence type="ECO:0000256" key="7">
    <source>
        <dbReference type="ARBA" id="ARBA00022741"/>
    </source>
</evidence>
<name>A0A9R0JXX7_SPIOL</name>
<reference evidence="20" key="1">
    <citation type="journal article" date="2021" name="Nat. Commun.">
        <title>Genomic analyses provide insights into spinach domestication and the genetic basis of agronomic traits.</title>
        <authorList>
            <person name="Cai X."/>
            <person name="Sun X."/>
            <person name="Xu C."/>
            <person name="Sun H."/>
            <person name="Wang X."/>
            <person name="Ge C."/>
            <person name="Zhang Z."/>
            <person name="Wang Q."/>
            <person name="Fei Z."/>
            <person name="Jiao C."/>
            <person name="Wang Q."/>
        </authorList>
    </citation>
    <scope>NUCLEOTIDE SEQUENCE [LARGE SCALE GENOMIC DNA]</scope>
    <source>
        <strain evidence="20">cv. Varoflay</strain>
    </source>
</reference>
<keyword evidence="11 16" id="KW-0472">Membrane</keyword>
<dbReference type="GO" id="GO:0004674">
    <property type="term" value="F:protein serine/threonine kinase activity"/>
    <property type="evidence" value="ECO:0007669"/>
    <property type="project" value="UniProtKB-KW"/>
</dbReference>
<gene>
    <name evidence="21" type="primary">LOC110790701</name>
</gene>
<dbReference type="InterPro" id="IPR011009">
    <property type="entry name" value="Kinase-like_dom_sf"/>
</dbReference>
<dbReference type="PANTHER" id="PTHR27002:SF181">
    <property type="entry name" value="RECEPTOR-LIKE SERINE_THREONINE-PROTEIN KINASE"/>
    <property type="match status" value="1"/>
</dbReference>
<keyword evidence="9 14" id="KW-0067">ATP-binding</keyword>
<dbReference type="RefSeq" id="XP_021851170.2">
    <property type="nucleotide sequence ID" value="XM_021995478.2"/>
</dbReference>
<dbReference type="PROSITE" id="PS50011">
    <property type="entry name" value="PROTEIN_KINASE_DOM"/>
    <property type="match status" value="1"/>
</dbReference>
<protein>
    <submittedName>
        <fullName evidence="21">Cysteine-rich receptor-like protein kinase 8 isoform X1</fullName>
    </submittedName>
</protein>
<dbReference type="PANTHER" id="PTHR27002">
    <property type="entry name" value="RECEPTOR-LIKE SERINE/THREONINE-PROTEIN KINASE SD1-8"/>
    <property type="match status" value="1"/>
</dbReference>
<evidence type="ECO:0000313" key="20">
    <source>
        <dbReference type="Proteomes" id="UP000813463"/>
    </source>
</evidence>
<dbReference type="InterPro" id="IPR038408">
    <property type="entry name" value="GNK2_sf"/>
</dbReference>
<keyword evidence="3" id="KW-0808">Transferase</keyword>
<evidence type="ECO:0000256" key="10">
    <source>
        <dbReference type="ARBA" id="ARBA00022989"/>
    </source>
</evidence>
<keyword evidence="10 16" id="KW-1133">Transmembrane helix</keyword>
<dbReference type="Proteomes" id="UP000813463">
    <property type="component" value="Chromosome 6"/>
</dbReference>
<dbReference type="CDD" id="cd12087">
    <property type="entry name" value="TM_EGFR-like"/>
    <property type="match status" value="1"/>
</dbReference>
<evidence type="ECO:0000256" key="11">
    <source>
        <dbReference type="ARBA" id="ARBA00023136"/>
    </source>
</evidence>
<evidence type="ECO:0000256" key="15">
    <source>
        <dbReference type="SAM" id="MobiDB-lite"/>
    </source>
</evidence>
<feature type="domain" description="Gnk2-homologous" evidence="19">
    <location>
        <begin position="26"/>
        <end position="129"/>
    </location>
</feature>
<keyword evidence="5 17" id="KW-0732">Signal</keyword>
<feature type="transmembrane region" description="Helical" evidence="16">
    <location>
        <begin position="288"/>
        <end position="311"/>
    </location>
</feature>
<sequence length="657" mass="73397">MELPTLLCLVLSLILISYPSKTSAQFQFLHSKCGNITYTPNSTYQSNLKTVLNSLSSNTHITHGYYNFTAGQNLDKVEAMVLCRGDVPENTCQLCIRNSVATLLVLCPNEKQAFGYTENCIIFFSNNSTFHTVRDRPVWALWNNENVSNITGINNTLTSLMGTLQNQASLGNSELKYAAGKSDLTSTSTNQTLYGLVQCTPDLSRHDCVKCVQNLTFSMFPKYFVTPTFIAAGARVIAPSCNLRYEMYSFYGSVSDVALLPPPVPASNRSATPQVEINQKSHRSHSTIAIVIPIIGSLVLIISIASICILLRRKKHKKSATNLNKEETENFNSLQYSFDAIKVATNDFSNDNYLGEGAFGAVYKGKLRDEQEIAVKRLERNSVHGDVQFKNEILILTKLQHRNLVRLLGFCFEKEEMLLIYEFVINKSLDSFLFDPIQSSSMPWETRYRVINGIARGLLYLHEDSRLRIVHRDLKAGNVLLDTDFNPKIADFGMAKLFNIDQTQAVASRMVGTFGYMAPEYVLHGHVSRKSDVFSFGILILEIVSGQRISSFKIIGEKPENLLTFAWNKWLEGKAWNIVDPTLPSAFSTEILRCIHIGLLCVQHNMADRPTMSSVELMLSSSSLSLQVPSQPAFFTRSHTPSNATSQGNTSNQSSSR</sequence>
<keyword evidence="13" id="KW-0325">Glycoprotein</keyword>
<evidence type="ECO:0000256" key="1">
    <source>
        <dbReference type="ARBA" id="ARBA00004167"/>
    </source>
</evidence>
<dbReference type="CDD" id="cd14066">
    <property type="entry name" value="STKc_IRAK"/>
    <property type="match status" value="1"/>
</dbReference>
<dbReference type="GO" id="GO:0009737">
    <property type="term" value="P:response to abscisic acid"/>
    <property type="evidence" value="ECO:0007669"/>
    <property type="project" value="UniProtKB-ARBA"/>
</dbReference>
<evidence type="ECO:0000256" key="5">
    <source>
        <dbReference type="ARBA" id="ARBA00022729"/>
    </source>
</evidence>
<dbReference type="SUPFAM" id="SSF56112">
    <property type="entry name" value="Protein kinase-like (PK-like)"/>
    <property type="match status" value="1"/>
</dbReference>
<evidence type="ECO:0000256" key="14">
    <source>
        <dbReference type="PROSITE-ProRule" id="PRU10141"/>
    </source>
</evidence>
<dbReference type="InterPro" id="IPR008271">
    <property type="entry name" value="Ser/Thr_kinase_AS"/>
</dbReference>
<evidence type="ECO:0000259" key="19">
    <source>
        <dbReference type="PROSITE" id="PS51473"/>
    </source>
</evidence>
<evidence type="ECO:0000256" key="6">
    <source>
        <dbReference type="ARBA" id="ARBA00022737"/>
    </source>
</evidence>
<proteinExistence type="predicted"/>
<dbReference type="InterPro" id="IPR002902">
    <property type="entry name" value="GNK2"/>
</dbReference>
<dbReference type="Gene3D" id="1.10.510.10">
    <property type="entry name" value="Transferase(Phosphotransferase) domain 1"/>
    <property type="match status" value="1"/>
</dbReference>
<evidence type="ECO:0000256" key="17">
    <source>
        <dbReference type="SAM" id="SignalP"/>
    </source>
</evidence>
<reference evidence="21" key="2">
    <citation type="submission" date="2025-08" db="UniProtKB">
        <authorList>
            <consortium name="RefSeq"/>
        </authorList>
    </citation>
    <scope>IDENTIFICATION</scope>
    <source>
        <tissue evidence="21">Leaf</tissue>
    </source>
</reference>
<feature type="compositionally biased region" description="Low complexity" evidence="15">
    <location>
        <begin position="642"/>
        <end position="657"/>
    </location>
</feature>
<evidence type="ECO:0000256" key="16">
    <source>
        <dbReference type="SAM" id="Phobius"/>
    </source>
</evidence>
<dbReference type="SMART" id="SM00220">
    <property type="entry name" value="S_TKc"/>
    <property type="match status" value="1"/>
</dbReference>
<feature type="chain" id="PRO_5045198135" evidence="17">
    <location>
        <begin position="25"/>
        <end position="657"/>
    </location>
</feature>
<feature type="domain" description="Gnk2-homologous" evidence="19">
    <location>
        <begin position="135"/>
        <end position="250"/>
    </location>
</feature>
<dbReference type="PROSITE" id="PS51473">
    <property type="entry name" value="GNK2"/>
    <property type="match status" value="2"/>
</dbReference>
<dbReference type="KEGG" id="soe:110790701"/>
<dbReference type="InterPro" id="IPR000719">
    <property type="entry name" value="Prot_kinase_dom"/>
</dbReference>
<dbReference type="InterPro" id="IPR001245">
    <property type="entry name" value="Ser-Thr/Tyr_kinase_cat_dom"/>
</dbReference>
<keyword evidence="2" id="KW-0723">Serine/threonine-protein kinase</keyword>
<dbReference type="CDD" id="cd23509">
    <property type="entry name" value="Gnk2-like"/>
    <property type="match status" value="2"/>
</dbReference>
<keyword evidence="8" id="KW-0418">Kinase</keyword>
<keyword evidence="7 14" id="KW-0547">Nucleotide-binding</keyword>
<dbReference type="Pfam" id="PF01657">
    <property type="entry name" value="Stress-antifung"/>
    <property type="match status" value="2"/>
</dbReference>